<reference evidence="9" key="1">
    <citation type="submission" date="2013-08" db="EMBL/GenBank/DDBJ databases">
        <authorList>
            <person name="Mendez C."/>
            <person name="Richter M."/>
            <person name="Ferrer M."/>
            <person name="Sanchez J."/>
        </authorList>
    </citation>
    <scope>NUCLEOTIDE SEQUENCE</scope>
</reference>
<keyword evidence="4" id="KW-0067">ATP-binding</keyword>
<dbReference type="Pfam" id="PF03129">
    <property type="entry name" value="HGTP_anticodon"/>
    <property type="match status" value="1"/>
</dbReference>
<dbReference type="SUPFAM" id="SSF52954">
    <property type="entry name" value="Class II aaRS ABD-related"/>
    <property type="match status" value="1"/>
</dbReference>
<dbReference type="AlphaFoldDB" id="T0Y0D2"/>
<dbReference type="InterPro" id="IPR002316">
    <property type="entry name" value="Pro-tRNA-ligase_IIa"/>
</dbReference>
<dbReference type="InterPro" id="IPR004154">
    <property type="entry name" value="Anticodon-bd"/>
</dbReference>
<dbReference type="Gene3D" id="3.40.50.800">
    <property type="entry name" value="Anticodon-binding domain"/>
    <property type="match status" value="1"/>
</dbReference>
<dbReference type="InterPro" id="IPR036621">
    <property type="entry name" value="Anticodon-bd_dom_sf"/>
</dbReference>
<dbReference type="Gene3D" id="3.30.930.10">
    <property type="entry name" value="Bira Bifunctional Protein, Domain 2"/>
    <property type="match status" value="1"/>
</dbReference>
<dbReference type="GO" id="GO:0005524">
    <property type="term" value="F:ATP binding"/>
    <property type="evidence" value="ECO:0007669"/>
    <property type="project" value="UniProtKB-KW"/>
</dbReference>
<dbReference type="InterPro" id="IPR002314">
    <property type="entry name" value="aa-tRNA-synt_IIb"/>
</dbReference>
<proteinExistence type="predicted"/>
<evidence type="ECO:0000259" key="8">
    <source>
        <dbReference type="PROSITE" id="PS50862"/>
    </source>
</evidence>
<dbReference type="InterPro" id="IPR045864">
    <property type="entry name" value="aa-tRNA-synth_II/BPL/LPL"/>
</dbReference>
<dbReference type="PANTHER" id="PTHR43382:SF2">
    <property type="entry name" value="BIFUNCTIONAL GLUTAMATE_PROLINE--TRNA LIGASE"/>
    <property type="match status" value="1"/>
</dbReference>
<organism evidence="9">
    <name type="scientific">mine drainage metagenome</name>
    <dbReference type="NCBI Taxonomy" id="410659"/>
    <lineage>
        <taxon>unclassified sequences</taxon>
        <taxon>metagenomes</taxon>
        <taxon>ecological metagenomes</taxon>
    </lineage>
</organism>
<evidence type="ECO:0000256" key="6">
    <source>
        <dbReference type="ARBA" id="ARBA00029731"/>
    </source>
</evidence>
<evidence type="ECO:0000313" key="9">
    <source>
        <dbReference type="EMBL" id="EQD26463.1"/>
    </source>
</evidence>
<dbReference type="EC" id="6.1.1.15" evidence="1"/>
<dbReference type="GO" id="GO:0017101">
    <property type="term" value="C:aminoacyl-tRNA synthetase multienzyme complex"/>
    <property type="evidence" value="ECO:0007669"/>
    <property type="project" value="TreeGrafter"/>
</dbReference>
<keyword evidence="5 9" id="KW-0030">Aminoacyl-tRNA synthetase</keyword>
<reference evidence="9" key="2">
    <citation type="journal article" date="2014" name="ISME J.">
        <title>Microbial stratification in low pH oxic and suboxic macroscopic growths along an acid mine drainage.</title>
        <authorList>
            <person name="Mendez-Garcia C."/>
            <person name="Mesa V."/>
            <person name="Sprenger R.R."/>
            <person name="Richter M."/>
            <person name="Diez M.S."/>
            <person name="Solano J."/>
            <person name="Bargiela R."/>
            <person name="Golyshina O.V."/>
            <person name="Manteca A."/>
            <person name="Ramos J.L."/>
            <person name="Gallego J.R."/>
            <person name="Llorente I."/>
            <person name="Martins Dos Santos V.A."/>
            <person name="Jensen O.N."/>
            <person name="Pelaez A.I."/>
            <person name="Sanchez J."/>
            <person name="Ferrer M."/>
        </authorList>
    </citation>
    <scope>NUCLEOTIDE SEQUENCE</scope>
</reference>
<dbReference type="EMBL" id="AUZX01016166">
    <property type="protein sequence ID" value="EQD26463.1"/>
    <property type="molecule type" value="Genomic_DNA"/>
</dbReference>
<evidence type="ECO:0000256" key="2">
    <source>
        <dbReference type="ARBA" id="ARBA00022598"/>
    </source>
</evidence>
<protein>
    <recommendedName>
        <fullName evidence="1">proline--tRNA ligase</fullName>
        <ecNumber evidence="1">6.1.1.15</ecNumber>
    </recommendedName>
    <alternativeName>
        <fullName evidence="6">Prolyl-tRNA synthetase</fullName>
    </alternativeName>
</protein>
<dbReference type="SUPFAM" id="SSF55681">
    <property type="entry name" value="Class II aaRS and biotin synthetases"/>
    <property type="match status" value="1"/>
</dbReference>
<dbReference type="PANTHER" id="PTHR43382">
    <property type="entry name" value="PROLYL-TRNA SYNTHETASE"/>
    <property type="match status" value="1"/>
</dbReference>
<evidence type="ECO:0000256" key="7">
    <source>
        <dbReference type="ARBA" id="ARBA00047671"/>
    </source>
</evidence>
<dbReference type="GO" id="GO:0005737">
    <property type="term" value="C:cytoplasm"/>
    <property type="evidence" value="ECO:0007669"/>
    <property type="project" value="InterPro"/>
</dbReference>
<feature type="domain" description="Aminoacyl-transfer RNA synthetases class-II family profile" evidence="8">
    <location>
        <begin position="1"/>
        <end position="183"/>
    </location>
</feature>
<accession>T0Y0D2</accession>
<dbReference type="GO" id="GO:0006433">
    <property type="term" value="P:prolyl-tRNA aminoacylation"/>
    <property type="evidence" value="ECO:0007669"/>
    <property type="project" value="InterPro"/>
</dbReference>
<name>T0Y0D2_9ZZZZ</name>
<keyword evidence="2" id="KW-0436">Ligase</keyword>
<feature type="non-terminal residue" evidence="9">
    <location>
        <position position="281"/>
    </location>
</feature>
<keyword evidence="3" id="KW-0547">Nucleotide-binding</keyword>
<sequence>MLEEELAIRPTSETIMYPSFSRWIRSWRDLPLRYNQWNNVVRWEFKHPTPLLRNREFLWNEGHSVYSSREEANSEKNRILDIYEKTIKELLCLEGIKGRKTDSEKFAGGEATFSFEFLLPDGKSVQGPDFHHDGQNFAKAFDITFLNKDGEKEFAYQNTYALSTRMLGVMFAVHGDDKGLIVPPGLARYQVIIIPIFNDMNKKKVLNYSLKITDELNSKYRVYLDDREEYSPGWKFNNWELKGVPLRIEIGERETDASLVTLVRRDNLKKLKLVQKAFQKW</sequence>
<comment type="catalytic activity">
    <reaction evidence="7">
        <text>tRNA(Pro) + L-proline + ATP = L-prolyl-tRNA(Pro) + AMP + diphosphate</text>
        <dbReference type="Rhea" id="RHEA:14305"/>
        <dbReference type="Rhea" id="RHEA-COMP:9700"/>
        <dbReference type="Rhea" id="RHEA-COMP:9702"/>
        <dbReference type="ChEBI" id="CHEBI:30616"/>
        <dbReference type="ChEBI" id="CHEBI:33019"/>
        <dbReference type="ChEBI" id="CHEBI:60039"/>
        <dbReference type="ChEBI" id="CHEBI:78442"/>
        <dbReference type="ChEBI" id="CHEBI:78532"/>
        <dbReference type="ChEBI" id="CHEBI:456215"/>
        <dbReference type="EC" id="6.1.1.15"/>
    </reaction>
</comment>
<dbReference type="InterPro" id="IPR004499">
    <property type="entry name" value="Pro-tRNA-ligase_IIa_arc-type"/>
</dbReference>
<evidence type="ECO:0000256" key="5">
    <source>
        <dbReference type="ARBA" id="ARBA00023146"/>
    </source>
</evidence>
<evidence type="ECO:0000256" key="1">
    <source>
        <dbReference type="ARBA" id="ARBA00012831"/>
    </source>
</evidence>
<evidence type="ECO:0000256" key="3">
    <source>
        <dbReference type="ARBA" id="ARBA00022741"/>
    </source>
</evidence>
<dbReference type="PRINTS" id="PR01046">
    <property type="entry name" value="TRNASYNTHPRO"/>
</dbReference>
<evidence type="ECO:0000256" key="4">
    <source>
        <dbReference type="ARBA" id="ARBA00022840"/>
    </source>
</evidence>
<dbReference type="GO" id="GO:0004827">
    <property type="term" value="F:proline-tRNA ligase activity"/>
    <property type="evidence" value="ECO:0007669"/>
    <property type="project" value="UniProtKB-EC"/>
</dbReference>
<dbReference type="Pfam" id="PF00587">
    <property type="entry name" value="tRNA-synt_2b"/>
    <property type="match status" value="1"/>
</dbReference>
<gene>
    <name evidence="9" type="ORF">B1A_21868</name>
</gene>
<comment type="caution">
    <text evidence="9">The sequence shown here is derived from an EMBL/GenBank/DDBJ whole genome shotgun (WGS) entry which is preliminary data.</text>
</comment>
<dbReference type="PROSITE" id="PS50862">
    <property type="entry name" value="AA_TRNA_LIGASE_II"/>
    <property type="match status" value="1"/>
</dbReference>
<dbReference type="InterPro" id="IPR006195">
    <property type="entry name" value="aa-tRNA-synth_II"/>
</dbReference>